<protein>
    <submittedName>
        <fullName evidence="3">Histidine kinase</fullName>
    </submittedName>
</protein>
<accession>A0A0N4ZZD7</accession>
<name>A0A0N4ZZD7_PARTI</name>
<feature type="region of interest" description="Disordered" evidence="1">
    <location>
        <begin position="120"/>
        <end position="151"/>
    </location>
</feature>
<dbReference type="Proteomes" id="UP000038045">
    <property type="component" value="Unplaced"/>
</dbReference>
<sequence length="895" mass="93387">MARTVSFQIKRVNVSLTARCGASSRVADGSRQAADAPGMVNAAFRLTAHQEIRPRWRSCAPERLHRRLWRPNWRRHGRHAHPDPADRLDRRRRLCGMARVATDRHHARPAHDAVALHHAAGGRPGLLPADPPAGGGERAASAGDLESSEAPGQDRLLSVQAVLGLVPDQRLRAVDDGVRHLFAAVGGQAVQEDGVVGRLGHQGLVDAVRLEGRQAGLIVLIAHRHPGVGDDDVGALDRLARVAGQVNVRAALFQIAQVGVVLRRAGDVQVEAELGRGVHEAVADVVAVADPGDRLALDRAAMLLDGHQVGQDLTGVAAVGQAVDDRHGRDASEALDVFMIIGADHHGVDHARQDASRVLDRLAPAQLHVRSSGDDGVAAQLADGRVEAEAGAGRVLLEDHGQDAVLARRIGVGAALGPAFSGAFSGGGPAGTGWGRPCESLEVEESVPTRPRLAARPPPHEEERETASARDLGAGELAGLLELLDGLAGLVEGDVQRRQDADQVVAAAGDQQPGLVTGPAHELAVVRNQLDAQQQTLAAHLDDHVGEALLEAVQLLGQVAGDLIDVVQNGVRRHFVEGRLADGHGQRVAAEGRAVHADRHALGRLGGGQAGADGEAAAQGLGDGHDVRRHAGPFVGPQLAGPPHAALDFVEDDQDAVLVGHLAHPTQVFLRRGAAAALALHRLQDDRGRVRVLEGGGQGGLVAPLQLMETFHLGPEALGVAGVGGGVDGAIGAAVERAVEAVDVDTLRLAVGDVEFARRLQGALDRLGARVGEEDDVGERLLAQGVGQGVLPRNLEDVGDVPQLFGLVLDRLHQPGVGVAQGVGRDARDAVQVFRAVGGPEADALAALHFQRRAIVDTHQMTGHLADSIKRDGPDASATGPLWKRATNLSGAISA</sequence>
<feature type="compositionally biased region" description="Basic and acidic residues" evidence="1">
    <location>
        <begin position="458"/>
        <end position="468"/>
    </location>
</feature>
<organism evidence="2 3">
    <name type="scientific">Parastrongyloides trichosuri</name>
    <name type="common">Possum-specific nematode worm</name>
    <dbReference type="NCBI Taxonomy" id="131310"/>
    <lineage>
        <taxon>Eukaryota</taxon>
        <taxon>Metazoa</taxon>
        <taxon>Ecdysozoa</taxon>
        <taxon>Nematoda</taxon>
        <taxon>Chromadorea</taxon>
        <taxon>Rhabditida</taxon>
        <taxon>Tylenchina</taxon>
        <taxon>Panagrolaimomorpha</taxon>
        <taxon>Strongyloidoidea</taxon>
        <taxon>Strongyloididae</taxon>
        <taxon>Parastrongyloides</taxon>
    </lineage>
</organism>
<feature type="region of interest" description="Disordered" evidence="1">
    <location>
        <begin position="427"/>
        <end position="470"/>
    </location>
</feature>
<proteinExistence type="predicted"/>
<dbReference type="WBParaSite" id="PTRK_0001424400.1">
    <property type="protein sequence ID" value="PTRK_0001424400.1"/>
    <property type="gene ID" value="PTRK_0001424400"/>
</dbReference>
<evidence type="ECO:0000256" key="1">
    <source>
        <dbReference type="SAM" id="MobiDB-lite"/>
    </source>
</evidence>
<keyword evidence="2" id="KW-1185">Reference proteome</keyword>
<reference evidence="3" key="1">
    <citation type="submission" date="2017-02" db="UniProtKB">
        <authorList>
            <consortium name="WormBaseParasite"/>
        </authorList>
    </citation>
    <scope>IDENTIFICATION</scope>
</reference>
<evidence type="ECO:0000313" key="2">
    <source>
        <dbReference type="Proteomes" id="UP000038045"/>
    </source>
</evidence>
<evidence type="ECO:0000313" key="3">
    <source>
        <dbReference type="WBParaSite" id="PTRK_0001424400.1"/>
    </source>
</evidence>
<dbReference type="AlphaFoldDB" id="A0A0N4ZZD7"/>